<reference evidence="5" key="1">
    <citation type="submission" date="2009-02" db="EMBL/GenBank/DDBJ databases">
        <title>Full length sequence-verified cDNA sequences from Sitka spruce (Picea sitchensis).</title>
        <authorList>
            <person name="Reid K.E."/>
            <person name="Liao N."/>
            <person name="Ralph S."/>
            <person name="Kolosova N."/>
            <person name="Oddy C."/>
            <person name="Moore R."/>
            <person name="Mayo M."/>
            <person name="Wagner S."/>
            <person name="King J."/>
            <person name="Yanchuk A."/>
            <person name="Holt R."/>
            <person name="Jones S."/>
            <person name="Marra M."/>
            <person name="Ritland C.E."/>
            <person name="Ritland K."/>
            <person name="Bohlmann J."/>
        </authorList>
    </citation>
    <scope>NUCLEOTIDE SEQUENCE</scope>
    <source>
        <tissue evidence="5">Bark</tissue>
    </source>
</reference>
<name>C0PSL4_PICSI</name>
<evidence type="ECO:0000256" key="2">
    <source>
        <dbReference type="PROSITE-ProRule" id="PRU00285"/>
    </source>
</evidence>
<dbReference type="AlphaFoldDB" id="C0PSL4"/>
<dbReference type="GO" id="GO:0009408">
    <property type="term" value="P:response to heat"/>
    <property type="evidence" value="ECO:0007669"/>
    <property type="project" value="InterPro"/>
</dbReference>
<evidence type="ECO:0000256" key="1">
    <source>
        <dbReference type="ARBA" id="ARBA00023016"/>
    </source>
</evidence>
<dbReference type="PANTHER" id="PTHR46733:SF4">
    <property type="entry name" value="HEAT SHOCK PROTEIN 21, CHLOROPLASTIC"/>
    <property type="match status" value="1"/>
</dbReference>
<proteinExistence type="evidence at transcript level"/>
<dbReference type="PROSITE" id="PS01031">
    <property type="entry name" value="SHSP"/>
    <property type="match status" value="1"/>
</dbReference>
<comment type="similarity">
    <text evidence="2 3">Belongs to the small heat shock protein (HSP20) family.</text>
</comment>
<evidence type="ECO:0000313" key="5">
    <source>
        <dbReference type="EMBL" id="ACN40804.1"/>
    </source>
</evidence>
<dbReference type="SUPFAM" id="SSF49764">
    <property type="entry name" value="HSP20-like chaperones"/>
    <property type="match status" value="1"/>
</dbReference>
<dbReference type="InterPro" id="IPR008978">
    <property type="entry name" value="HSP20-like_chaperone"/>
</dbReference>
<evidence type="ECO:0000259" key="4">
    <source>
        <dbReference type="PROSITE" id="PS01031"/>
    </source>
</evidence>
<accession>C0PSL4</accession>
<feature type="domain" description="SHSP" evidence="4">
    <location>
        <begin position="134"/>
        <end position="242"/>
    </location>
</feature>
<dbReference type="Gene3D" id="2.60.40.790">
    <property type="match status" value="1"/>
</dbReference>
<protein>
    <recommendedName>
        <fullName evidence="4">SHSP domain-containing protein</fullName>
    </recommendedName>
</protein>
<dbReference type="InterPro" id="IPR044587">
    <property type="entry name" value="HSP21-like"/>
</dbReference>
<dbReference type="Pfam" id="PF00011">
    <property type="entry name" value="HSP20"/>
    <property type="match status" value="1"/>
</dbReference>
<dbReference type="PANTHER" id="PTHR46733">
    <property type="entry name" value="26.5 KDA HEAT SHOCK PROTEIN, MITOCHONDRIAL"/>
    <property type="match status" value="1"/>
</dbReference>
<dbReference type="EMBL" id="BT071339">
    <property type="protein sequence ID" value="ACN40804.1"/>
    <property type="molecule type" value="mRNA"/>
</dbReference>
<dbReference type="InterPro" id="IPR002068">
    <property type="entry name" value="A-crystallin/Hsp20_dom"/>
</dbReference>
<keyword evidence="1" id="KW-0346">Stress response</keyword>
<organism evidence="5">
    <name type="scientific">Picea sitchensis</name>
    <name type="common">Sitka spruce</name>
    <name type="synonym">Pinus sitchensis</name>
    <dbReference type="NCBI Taxonomy" id="3332"/>
    <lineage>
        <taxon>Eukaryota</taxon>
        <taxon>Viridiplantae</taxon>
        <taxon>Streptophyta</taxon>
        <taxon>Embryophyta</taxon>
        <taxon>Tracheophyta</taxon>
        <taxon>Spermatophyta</taxon>
        <taxon>Pinopsida</taxon>
        <taxon>Pinidae</taxon>
        <taxon>Conifers I</taxon>
        <taxon>Pinales</taxon>
        <taxon>Pinaceae</taxon>
        <taxon>Picea</taxon>
    </lineage>
</organism>
<dbReference type="OMA" id="VEPNIMD"/>
<dbReference type="CDD" id="cd06464">
    <property type="entry name" value="ACD_sHsps-like"/>
    <property type="match status" value="1"/>
</dbReference>
<evidence type="ECO:0000256" key="3">
    <source>
        <dbReference type="RuleBase" id="RU003616"/>
    </source>
</evidence>
<dbReference type="FunFam" id="2.60.40.790:FF:000059">
    <property type="entry name" value="26.5 kDa heat shock protein, mitochondrial"/>
    <property type="match status" value="1"/>
</dbReference>
<sequence length="242" mass="26651">MACTLSNLYMPATASTCSTSTSARNGAFFPCGKRLQSSAGLSSGSNQRRAKGIVVRAESSKDGALNVHNTRTQKVADQKPRAVERATEISPSEMTGLVDPFSPMRTMRQMLDTMDRLFDDAFMFPTSSRGTSRDNSSSVRTPWDVMENEKEFKMRFDMPGLSKEDVKVSVEDGVLVIKGGHKKEEGEKNSSSARSYSSYNTRLALPENCEMEKIKAELKNGVLNITIPKGKVESKVMDVNIE</sequence>